<comment type="caution">
    <text evidence="1">The sequence shown here is derived from an EMBL/GenBank/DDBJ whole genome shotgun (WGS) entry which is preliminary data.</text>
</comment>
<dbReference type="Proteomes" id="UP000091857">
    <property type="component" value="Chromosome 8"/>
</dbReference>
<protein>
    <submittedName>
        <fullName evidence="1">Uncharacterized protein</fullName>
    </submittedName>
</protein>
<accession>A0ACB7HBA6</accession>
<keyword evidence="2" id="KW-1185">Reference proteome</keyword>
<reference evidence="2" key="1">
    <citation type="journal article" date="2016" name="Nat. Biotechnol.">
        <title>Sequencing wild and cultivated cassava and related species reveals extensive interspecific hybridization and genetic diversity.</title>
        <authorList>
            <person name="Bredeson J.V."/>
            <person name="Lyons J.B."/>
            <person name="Prochnik S.E."/>
            <person name="Wu G.A."/>
            <person name="Ha C.M."/>
            <person name="Edsinger-Gonzales E."/>
            <person name="Grimwood J."/>
            <person name="Schmutz J."/>
            <person name="Rabbi I.Y."/>
            <person name="Egesi C."/>
            <person name="Nauluvula P."/>
            <person name="Lebot V."/>
            <person name="Ndunguru J."/>
            <person name="Mkamilo G."/>
            <person name="Bart R.S."/>
            <person name="Setter T.L."/>
            <person name="Gleadow R.M."/>
            <person name="Kulakow P."/>
            <person name="Ferguson M.E."/>
            <person name="Rounsley S."/>
            <person name="Rokhsar D.S."/>
        </authorList>
    </citation>
    <scope>NUCLEOTIDE SEQUENCE [LARGE SCALE GENOMIC DNA]</scope>
    <source>
        <strain evidence="2">cv. AM560-2</strain>
    </source>
</reference>
<sequence length="246" mass="27817">MRCENPRGQILPGTREGEWMLRAVHDASGKPEVARGQARDSPGPRTIAQLEYASAIGSLMYAMHCTRPNITFAVCKLSRYTSNPISYCIRKLCNASWMTNIDENKSTSRWVFTLEDGIISWAPKKQICITHSTIESEFIALDAASKEAKWLRNLLLDIKSWPQLMPAISLHCDSQTTISRAYSKVYNDKSRHISLRHEYIRQLIADETITIIYVKSCNNLIDPFTKGLSRDLIKSTPLGLGLRLIS</sequence>
<proteinExistence type="predicted"/>
<gene>
    <name evidence="1" type="ORF">MANES_08G089011v8</name>
</gene>
<dbReference type="EMBL" id="CM004394">
    <property type="protein sequence ID" value="KAG8649329.1"/>
    <property type="molecule type" value="Genomic_DNA"/>
</dbReference>
<organism evidence="1 2">
    <name type="scientific">Manihot esculenta</name>
    <name type="common">Cassava</name>
    <name type="synonym">Jatropha manihot</name>
    <dbReference type="NCBI Taxonomy" id="3983"/>
    <lineage>
        <taxon>Eukaryota</taxon>
        <taxon>Viridiplantae</taxon>
        <taxon>Streptophyta</taxon>
        <taxon>Embryophyta</taxon>
        <taxon>Tracheophyta</taxon>
        <taxon>Spermatophyta</taxon>
        <taxon>Magnoliopsida</taxon>
        <taxon>eudicotyledons</taxon>
        <taxon>Gunneridae</taxon>
        <taxon>Pentapetalae</taxon>
        <taxon>rosids</taxon>
        <taxon>fabids</taxon>
        <taxon>Malpighiales</taxon>
        <taxon>Euphorbiaceae</taxon>
        <taxon>Crotonoideae</taxon>
        <taxon>Manihoteae</taxon>
        <taxon>Manihot</taxon>
    </lineage>
</organism>
<name>A0ACB7HBA6_MANES</name>
<evidence type="ECO:0000313" key="2">
    <source>
        <dbReference type="Proteomes" id="UP000091857"/>
    </source>
</evidence>
<evidence type="ECO:0000313" key="1">
    <source>
        <dbReference type="EMBL" id="KAG8649329.1"/>
    </source>
</evidence>